<feature type="domain" description="Thioredoxin" evidence="5">
    <location>
        <begin position="33"/>
        <end position="185"/>
    </location>
</feature>
<keyword evidence="7" id="KW-1185">Reference proteome</keyword>
<dbReference type="GO" id="GO:0017004">
    <property type="term" value="P:cytochrome complex assembly"/>
    <property type="evidence" value="ECO:0007669"/>
    <property type="project" value="UniProtKB-KW"/>
</dbReference>
<dbReference type="CDD" id="cd02966">
    <property type="entry name" value="TlpA_like_family"/>
    <property type="match status" value="1"/>
</dbReference>
<feature type="signal peptide" evidence="4">
    <location>
        <begin position="1"/>
        <end position="23"/>
    </location>
</feature>
<keyword evidence="2" id="KW-0201">Cytochrome c-type biogenesis</keyword>
<dbReference type="Proteomes" id="UP000433577">
    <property type="component" value="Chromosome 1"/>
</dbReference>
<evidence type="ECO:0000256" key="1">
    <source>
        <dbReference type="ARBA" id="ARBA00004196"/>
    </source>
</evidence>
<evidence type="ECO:0000313" key="6">
    <source>
        <dbReference type="EMBL" id="QGZ62353.1"/>
    </source>
</evidence>
<keyword evidence="4" id="KW-0732">Signal</keyword>
<dbReference type="InterPro" id="IPR013740">
    <property type="entry name" value="Redoxin"/>
</dbReference>
<accession>A0A7Z2GIJ1</accession>
<dbReference type="InterPro" id="IPR036249">
    <property type="entry name" value="Thioredoxin-like_sf"/>
</dbReference>
<dbReference type="GO" id="GO:0030313">
    <property type="term" value="C:cell envelope"/>
    <property type="evidence" value="ECO:0007669"/>
    <property type="project" value="UniProtKB-SubCell"/>
</dbReference>
<dbReference type="KEGG" id="pacs:FAZ98_11785"/>
<name>A0A7Z2GIJ1_9BURK</name>
<protein>
    <submittedName>
        <fullName evidence="6">Redoxin family protein</fullName>
    </submittedName>
</protein>
<dbReference type="SUPFAM" id="SSF52833">
    <property type="entry name" value="Thioredoxin-like"/>
    <property type="match status" value="1"/>
</dbReference>
<evidence type="ECO:0000313" key="7">
    <source>
        <dbReference type="Proteomes" id="UP000433577"/>
    </source>
</evidence>
<comment type="subcellular location">
    <subcellularLocation>
        <location evidence="1">Cell envelope</location>
    </subcellularLocation>
</comment>
<evidence type="ECO:0000256" key="4">
    <source>
        <dbReference type="SAM" id="SignalP"/>
    </source>
</evidence>
<dbReference type="Pfam" id="PF08534">
    <property type="entry name" value="Redoxin"/>
    <property type="match status" value="1"/>
</dbReference>
<dbReference type="AlphaFoldDB" id="A0A7Z2GIJ1"/>
<dbReference type="PANTHER" id="PTHR42852:SF13">
    <property type="entry name" value="PROTEIN DIPZ"/>
    <property type="match status" value="1"/>
</dbReference>
<dbReference type="RefSeq" id="WP_158951380.1">
    <property type="nucleotide sequence ID" value="NZ_CP046913.1"/>
</dbReference>
<feature type="chain" id="PRO_5031151209" evidence="4">
    <location>
        <begin position="24"/>
        <end position="185"/>
    </location>
</feature>
<evidence type="ECO:0000259" key="5">
    <source>
        <dbReference type="PROSITE" id="PS51352"/>
    </source>
</evidence>
<proteinExistence type="predicted"/>
<dbReference type="InterPro" id="IPR017937">
    <property type="entry name" value="Thioredoxin_CS"/>
</dbReference>
<evidence type="ECO:0000256" key="3">
    <source>
        <dbReference type="ARBA" id="ARBA00023284"/>
    </source>
</evidence>
<dbReference type="PROSITE" id="PS51352">
    <property type="entry name" value="THIOREDOXIN_2"/>
    <property type="match status" value="1"/>
</dbReference>
<dbReference type="PROSITE" id="PS00194">
    <property type="entry name" value="THIOREDOXIN_1"/>
    <property type="match status" value="1"/>
</dbReference>
<dbReference type="PANTHER" id="PTHR42852">
    <property type="entry name" value="THIOL:DISULFIDE INTERCHANGE PROTEIN DSBE"/>
    <property type="match status" value="1"/>
</dbReference>
<dbReference type="GO" id="GO:0015036">
    <property type="term" value="F:disulfide oxidoreductase activity"/>
    <property type="evidence" value="ECO:0007669"/>
    <property type="project" value="UniProtKB-ARBA"/>
</dbReference>
<dbReference type="InterPro" id="IPR013766">
    <property type="entry name" value="Thioredoxin_domain"/>
</dbReference>
<keyword evidence="3" id="KW-0676">Redox-active center</keyword>
<evidence type="ECO:0000256" key="2">
    <source>
        <dbReference type="ARBA" id="ARBA00022748"/>
    </source>
</evidence>
<sequence length="185" mass="18991">MNTKRILAGVAVAAVAAGGGVLAGHWAGGGNAAVTNADAASVTGKQDAVGQLWSAAVTNPDGKPQSLAIYKGKPVVVNFWASWCGPCVEEMPELSALQREYAKKGIQFVGLGVDSAANIKTFLKKVPVDYPIYIAGFGGADVARAFGNNAGGLPYTVVIDANGAVRATKLGQIKPDELRHTLDAL</sequence>
<dbReference type="InterPro" id="IPR050553">
    <property type="entry name" value="Thioredoxin_ResA/DsbE_sf"/>
</dbReference>
<reference evidence="6 7" key="1">
    <citation type="submission" date="2019-12" db="EMBL/GenBank/DDBJ databases">
        <title>Paraburkholderia acidiphila 7Q-K02 sp. nov and Paraburkholderia acidisoli DHF22 sp. nov., two strains isolated from forest soil.</title>
        <authorList>
            <person name="Gao Z."/>
            <person name="Qiu L."/>
        </authorList>
    </citation>
    <scope>NUCLEOTIDE SEQUENCE [LARGE SCALE GENOMIC DNA]</scope>
    <source>
        <strain evidence="6 7">DHF22</strain>
    </source>
</reference>
<gene>
    <name evidence="6" type="ORF">FAZ98_11785</name>
</gene>
<organism evidence="6 7">
    <name type="scientific">Paraburkholderia acidisoli</name>
    <dbReference type="NCBI Taxonomy" id="2571748"/>
    <lineage>
        <taxon>Bacteria</taxon>
        <taxon>Pseudomonadati</taxon>
        <taxon>Pseudomonadota</taxon>
        <taxon>Betaproteobacteria</taxon>
        <taxon>Burkholderiales</taxon>
        <taxon>Burkholderiaceae</taxon>
        <taxon>Paraburkholderia</taxon>
    </lineage>
</organism>
<dbReference type="Gene3D" id="3.40.30.10">
    <property type="entry name" value="Glutaredoxin"/>
    <property type="match status" value="1"/>
</dbReference>
<dbReference type="OrthoDB" id="9811352at2"/>
<dbReference type="EMBL" id="CP046913">
    <property type="protein sequence ID" value="QGZ62353.1"/>
    <property type="molecule type" value="Genomic_DNA"/>
</dbReference>